<name>A0A1I6QE52_9CAUL</name>
<dbReference type="InterPro" id="IPR029033">
    <property type="entry name" value="His_PPase_superfam"/>
</dbReference>
<proteinExistence type="predicted"/>
<keyword evidence="3" id="KW-1185">Reference proteome</keyword>
<organism evidence="2 3">
    <name type="scientific">Brevundimonas viscosa</name>
    <dbReference type="NCBI Taxonomy" id="871741"/>
    <lineage>
        <taxon>Bacteria</taxon>
        <taxon>Pseudomonadati</taxon>
        <taxon>Pseudomonadota</taxon>
        <taxon>Alphaproteobacteria</taxon>
        <taxon>Caulobacterales</taxon>
        <taxon>Caulobacteraceae</taxon>
        <taxon>Brevundimonas</taxon>
    </lineage>
</organism>
<dbReference type="EMBL" id="FOZV01000003">
    <property type="protein sequence ID" value="SFS50789.1"/>
    <property type="molecule type" value="Genomic_DNA"/>
</dbReference>
<feature type="region of interest" description="Disordered" evidence="1">
    <location>
        <begin position="1"/>
        <end position="69"/>
    </location>
</feature>
<dbReference type="Proteomes" id="UP000198788">
    <property type="component" value="Unassembled WGS sequence"/>
</dbReference>
<dbReference type="STRING" id="871741.SAMN05192570_1742"/>
<accession>A0A1I6QE52</accession>
<dbReference type="AlphaFoldDB" id="A0A1I6QE52"/>
<dbReference type="Pfam" id="PF00300">
    <property type="entry name" value="His_Phos_1"/>
    <property type="match status" value="1"/>
</dbReference>
<evidence type="ECO:0000313" key="3">
    <source>
        <dbReference type="Proteomes" id="UP000198788"/>
    </source>
</evidence>
<dbReference type="Gene3D" id="3.40.50.1240">
    <property type="entry name" value="Phosphoglycerate mutase-like"/>
    <property type="match status" value="1"/>
</dbReference>
<evidence type="ECO:0000313" key="2">
    <source>
        <dbReference type="EMBL" id="SFS50789.1"/>
    </source>
</evidence>
<evidence type="ECO:0000256" key="1">
    <source>
        <dbReference type="SAM" id="MobiDB-lite"/>
    </source>
</evidence>
<reference evidence="3" key="1">
    <citation type="submission" date="2016-10" db="EMBL/GenBank/DDBJ databases">
        <authorList>
            <person name="Varghese N."/>
            <person name="Submissions S."/>
        </authorList>
    </citation>
    <scope>NUCLEOTIDE SEQUENCE [LARGE SCALE GENOMIC DNA]</scope>
    <source>
        <strain evidence="3">CGMCC 1.10683</strain>
    </source>
</reference>
<dbReference type="SUPFAM" id="SSF53254">
    <property type="entry name" value="Phosphoglycerate mutase-like"/>
    <property type="match status" value="1"/>
</dbReference>
<gene>
    <name evidence="2" type="ORF">SAMN05192570_1742</name>
</gene>
<sequence>MSRSVHPSPPTARADEVVTSPAGGYHLTGSGRPAADRIQVLGEDEGSDRMGLSDLPRMSAPARDTAAEPSAPASAALVVVRPGAIILARHGEPALSRKCLLTSDQYRDWWARYEVGGLRAGQTPPPELVATAEGAGAIYASTRQRAQETAAAVAAGKEVMSDALFIEAPLPPPHFPSWFRLPPKYWGAVARIWWHAFNHHEGQETRAQAEIRAEQAAQALIARAEAGQDVLVLAHGYFNHMVGRRLKADGWKLVHNQGYKYWSQRRYEKR</sequence>
<dbReference type="InterPro" id="IPR013078">
    <property type="entry name" value="His_Pase_superF_clade-1"/>
</dbReference>
<protein>
    <submittedName>
        <fullName evidence="2">Broad specificity phosphatase PhoE</fullName>
    </submittedName>
</protein>